<evidence type="ECO:0000313" key="2">
    <source>
        <dbReference type="EMBL" id="XAO76139.1"/>
    </source>
</evidence>
<feature type="chain" id="PRO_5043425408" description="T9SS C-terminal target domain-containing protein" evidence="1">
    <location>
        <begin position="29"/>
        <end position="343"/>
    </location>
</feature>
<organism evidence="2 3">
    <name type="scientific">Chryseobacterium endophyticum</name>
    <dbReference type="NCBI Taxonomy" id="1854762"/>
    <lineage>
        <taxon>Bacteria</taxon>
        <taxon>Pseudomonadati</taxon>
        <taxon>Bacteroidota</taxon>
        <taxon>Flavobacteriia</taxon>
        <taxon>Flavobacteriales</taxon>
        <taxon>Weeksellaceae</taxon>
        <taxon>Chryseobacterium group</taxon>
        <taxon>Chryseobacterium</taxon>
    </lineage>
</organism>
<dbReference type="Proteomes" id="UP001463665">
    <property type="component" value="Chromosome"/>
</dbReference>
<gene>
    <name evidence="2" type="ORF">AAFP95_10245</name>
</gene>
<reference evidence="2 3" key="1">
    <citation type="submission" date="2024-04" db="EMBL/GenBank/DDBJ databases">
        <title>Genome sequencing and assembly of rice foliar adapted Chryseobacterium endophyticum OsEnb-ALM-A6.</title>
        <authorList>
            <person name="Kumar S."/>
            <person name="Javed M."/>
            <person name="Chouhan V."/>
            <person name="Charishma K."/>
            <person name="Patel A."/>
            <person name="Kumar M."/>
            <person name="Sahu K.P."/>
            <person name="Kumar A."/>
        </authorList>
    </citation>
    <scope>NUCLEOTIDE SEQUENCE [LARGE SCALE GENOMIC DNA]</scope>
    <source>
        <strain evidence="2 3">OsEnb-ALM-A6</strain>
    </source>
</reference>
<dbReference type="AlphaFoldDB" id="A0AAU6WU86"/>
<keyword evidence="3" id="KW-1185">Reference proteome</keyword>
<dbReference type="PANTHER" id="PTHR42754:SF1">
    <property type="entry name" value="LIPOPROTEIN"/>
    <property type="match status" value="1"/>
</dbReference>
<feature type="signal peptide" evidence="1">
    <location>
        <begin position="1"/>
        <end position="28"/>
    </location>
</feature>
<keyword evidence="1" id="KW-0732">Signal</keyword>
<dbReference type="EMBL" id="CP154834">
    <property type="protein sequence ID" value="XAO76139.1"/>
    <property type="molecule type" value="Genomic_DNA"/>
</dbReference>
<evidence type="ECO:0000313" key="3">
    <source>
        <dbReference type="Proteomes" id="UP001463665"/>
    </source>
</evidence>
<accession>A0AAU6WU86</accession>
<dbReference type="RefSeq" id="WP_345767589.1">
    <property type="nucleotide sequence ID" value="NZ_CP154834.1"/>
</dbReference>
<protein>
    <recommendedName>
        <fullName evidence="4">T9SS C-terminal target domain-containing protein</fullName>
    </recommendedName>
</protein>
<evidence type="ECO:0000256" key="1">
    <source>
        <dbReference type="SAM" id="SignalP"/>
    </source>
</evidence>
<proteinExistence type="predicted"/>
<name>A0AAU6WU86_9FLAO</name>
<sequence>MSKIKNRFRAFYAGMVLLGAVQYTTAQAVGTPYIISTQDIPFSFLSGGTGIESPAVVEQTADGGYITMAGTNSSATGDVTMTSRGQTDMWVVKYDQYGKIEWQRLYGGANFEYSGDLKQTTDGGYIMVAQTNSSGTGDVMTAPANHGGNGDVWVVKLSATGAITWQKILGGTGSEQVKAVLQTDDGGYLIGASTNSSATGEVTSTRSNSGDYDFWVVKLTSTGTLTWQQTYDNPGPKDASVGSDYLYDIAPASDGTGYILTGYGSSYYQTTNAGSSFDYFVVKINLTGTAQWSKLYGSPGSESSYSVTPTSDGGCVVVGYSAGSAAGDVTGTNHGGMTCGYSD</sequence>
<dbReference type="PANTHER" id="PTHR42754">
    <property type="entry name" value="ENDOGLUCANASE"/>
    <property type="match status" value="1"/>
</dbReference>
<evidence type="ECO:0008006" key="4">
    <source>
        <dbReference type="Google" id="ProtNLM"/>
    </source>
</evidence>